<dbReference type="GO" id="GO:0005975">
    <property type="term" value="P:carbohydrate metabolic process"/>
    <property type="evidence" value="ECO:0007669"/>
    <property type="project" value="InterPro"/>
</dbReference>
<evidence type="ECO:0000259" key="3">
    <source>
        <dbReference type="Pfam" id="PF17390"/>
    </source>
</evidence>
<dbReference type="EMBL" id="ACUZ02000023">
    <property type="protein sequence ID" value="EFB32275.1"/>
    <property type="molecule type" value="Genomic_DNA"/>
</dbReference>
<feature type="signal peptide" evidence="1">
    <location>
        <begin position="1"/>
        <end position="36"/>
    </location>
</feature>
<dbReference type="HOGENOM" id="CLU_009782_0_0_10"/>
<dbReference type="Gene3D" id="2.60.120.260">
    <property type="entry name" value="Galactose-binding domain-like"/>
    <property type="match status" value="2"/>
</dbReference>
<evidence type="ECO:0000313" key="5">
    <source>
        <dbReference type="Proteomes" id="UP000004079"/>
    </source>
</evidence>
<name>D1QQ69_9BACT</name>
<dbReference type="InterPro" id="IPR008928">
    <property type="entry name" value="6-hairpin_glycosidase_sf"/>
</dbReference>
<organism evidence="4 5">
    <name type="scientific">Segatella oris F0302</name>
    <dbReference type="NCBI Taxonomy" id="649760"/>
    <lineage>
        <taxon>Bacteria</taxon>
        <taxon>Pseudomonadati</taxon>
        <taxon>Bacteroidota</taxon>
        <taxon>Bacteroidia</taxon>
        <taxon>Bacteroidales</taxon>
        <taxon>Prevotellaceae</taxon>
        <taxon>Segatella</taxon>
    </lineage>
</organism>
<dbReference type="Pfam" id="PF17390">
    <property type="entry name" value="Bac_rhamnosid_C"/>
    <property type="match status" value="1"/>
</dbReference>
<evidence type="ECO:0000259" key="2">
    <source>
        <dbReference type="Pfam" id="PF17389"/>
    </source>
</evidence>
<dbReference type="PANTHER" id="PTHR34987">
    <property type="entry name" value="C, PUTATIVE (AFU_ORTHOLOGUE AFUA_3G02880)-RELATED"/>
    <property type="match status" value="1"/>
</dbReference>
<reference evidence="4 5" key="1">
    <citation type="submission" date="2009-11" db="EMBL/GenBank/DDBJ databases">
        <authorList>
            <person name="Weinstock G."/>
            <person name="Sodergren E."/>
            <person name="Clifton S."/>
            <person name="Fulton L."/>
            <person name="Fulton B."/>
            <person name="Courtney L."/>
            <person name="Fronick C."/>
            <person name="Harrison M."/>
            <person name="Strong C."/>
            <person name="Farmer C."/>
            <person name="Delahaunty K."/>
            <person name="Markovic C."/>
            <person name="Hall O."/>
            <person name="Minx P."/>
            <person name="Tomlinson C."/>
            <person name="Mitreva M."/>
            <person name="Nelson J."/>
            <person name="Hou S."/>
            <person name="Wollam A."/>
            <person name="Pepin K.H."/>
            <person name="Johnson M."/>
            <person name="Bhonagiri V."/>
            <person name="Nash W.E."/>
            <person name="Warren W."/>
            <person name="Chinwalla A."/>
            <person name="Mardis E.R."/>
            <person name="Wilson R.K."/>
        </authorList>
    </citation>
    <scope>NUCLEOTIDE SEQUENCE [LARGE SCALE GENOMIC DNA]</scope>
    <source>
        <strain evidence="4 5">F0302</strain>
    </source>
</reference>
<dbReference type="SUPFAM" id="SSF49785">
    <property type="entry name" value="Galactose-binding domain-like"/>
    <property type="match status" value="1"/>
</dbReference>
<feature type="chain" id="PRO_5003026997" evidence="1">
    <location>
        <begin position="37"/>
        <end position="801"/>
    </location>
</feature>
<accession>D1QQ69</accession>
<dbReference type="InterPro" id="IPR035398">
    <property type="entry name" value="Bac_rhamnosid_C"/>
</dbReference>
<feature type="domain" description="Alpha-L-rhamnosidase C-terminal" evidence="3">
    <location>
        <begin position="723"/>
        <end position="781"/>
    </location>
</feature>
<keyword evidence="1" id="KW-0732">Signal</keyword>
<dbReference type="InterPro" id="IPR012341">
    <property type="entry name" value="6hp_glycosidase-like_sf"/>
</dbReference>
<dbReference type="InterPro" id="IPR008979">
    <property type="entry name" value="Galactose-bd-like_sf"/>
</dbReference>
<dbReference type="Gene3D" id="1.50.10.10">
    <property type="match status" value="1"/>
</dbReference>
<dbReference type="AlphaFoldDB" id="D1QQ69"/>
<feature type="domain" description="Alpha-L-rhamnosidase six-hairpin glycosidase" evidence="2">
    <location>
        <begin position="390"/>
        <end position="711"/>
    </location>
</feature>
<sequence length="801" mass="90982">MVTNNITIYLNNYHLMAKKYRFILLLLILTLVQARATASATAKPAYWIAVPQTSAHDYGVYYFRKNLNLTQLPAAMRVEVSGDNRYELYVNGQLASAGPAKGDLHHWHYETVDLKPYLKPGNNVVAAMIINEGEKRALSLYTHRTAFYLHALDAIGAELNTDPSWLCIQDRGYQPLNTKVAAFMAVGPCDILNMHQHIAHWCDTTCDLSKWRPAQVLALPAYADRSYIYGYPSVWQLMPSTILQMERRMERMAKVRQSTLKLPKTFLNAPTSITIPAHTKATILIDNKQETNAYVHLAFGYGRDAEMSLTYSECLWDDTKGTKSNRNVVNGKLMRGVKDSIISNGKERQIYRTLSWRTYRYVQLTINTHDAPLTLYDLYGIFTGYPLQLASTFECQDKELERILQTGWHTARLCAWETYMDCPYYEQLQYLGDSRIQALITLFNSRDDRLVKSFLDMADWSRRPEGFTMSQYPSTMEQNIPTYSLIYILSLHDYMRYGSDLDFVRGKLSGVRQILDYFKTWQLPDGRLKETPGWNFIDWVAAWGDPGEGPKGSEGATATADLFLLLAYQAAADLESQLGMPAMAKLYETAAQRLAISIRSSYWNTTRGLFADDSNHRHFSQHTNALAILAKITKTDEITAIAHQLLEDKSLAPCSVYFSFYLNSALHAANLGDNYLQWLDIYRENIKQGLTTWAETSDLAHTRSDCHAWGAAPNIEVYRIMLGIESTSPGFASVRIAPHPGNCKQLSGSIPHPQGNIRVNYRLSGQTLKAVIELPEHVSGEFVWRGKIYPLHGGRNENNYE</sequence>
<comment type="caution">
    <text evidence="4">The sequence shown here is derived from an EMBL/GenBank/DDBJ whole genome shotgun (WGS) entry which is preliminary data.</text>
</comment>
<protein>
    <submittedName>
        <fullName evidence="4">Bacterial alpha-L-rhamnosidase</fullName>
    </submittedName>
</protein>
<dbReference type="Gene3D" id="2.60.420.10">
    <property type="entry name" value="Maltose phosphorylase, domain 3"/>
    <property type="match status" value="1"/>
</dbReference>
<gene>
    <name evidence="4" type="ORF">HMPREF0971_01117</name>
</gene>
<proteinExistence type="predicted"/>
<dbReference type="Pfam" id="PF17389">
    <property type="entry name" value="Bac_rhamnosid6H"/>
    <property type="match status" value="1"/>
</dbReference>
<dbReference type="STRING" id="649760.HMPREF0971_01117"/>
<dbReference type="Proteomes" id="UP000004079">
    <property type="component" value="Unassembled WGS sequence"/>
</dbReference>
<evidence type="ECO:0000256" key="1">
    <source>
        <dbReference type="SAM" id="SignalP"/>
    </source>
</evidence>
<dbReference type="PANTHER" id="PTHR34987:SF2">
    <property type="entry name" value="B, PUTATIVE (AFU_ORTHOLOGUE AFUA_7G05040)-RELATED"/>
    <property type="match status" value="1"/>
</dbReference>
<dbReference type="InterPro" id="IPR035396">
    <property type="entry name" value="Bac_rhamnosid6H"/>
</dbReference>
<evidence type="ECO:0000313" key="4">
    <source>
        <dbReference type="EMBL" id="EFB32275.1"/>
    </source>
</evidence>
<dbReference type="SUPFAM" id="SSF48208">
    <property type="entry name" value="Six-hairpin glycosidases"/>
    <property type="match status" value="1"/>
</dbReference>